<evidence type="ECO:0000256" key="1">
    <source>
        <dbReference type="SAM" id="Phobius"/>
    </source>
</evidence>
<geneLocation type="plasmid" evidence="2">
    <name>unnamed1</name>
</geneLocation>
<keyword evidence="1" id="KW-0472">Membrane</keyword>
<feature type="transmembrane region" description="Helical" evidence="1">
    <location>
        <begin position="73"/>
        <end position="94"/>
    </location>
</feature>
<proteinExistence type="predicted"/>
<keyword evidence="1" id="KW-0812">Transmembrane</keyword>
<name>A0A553SQX3_NIACI</name>
<dbReference type="Proteomes" id="UP000319837">
    <property type="component" value="Plasmid unnamed1"/>
</dbReference>
<gene>
    <name evidence="2" type="ORF">CEQ21_07385</name>
</gene>
<feature type="transmembrane region" description="Helical" evidence="1">
    <location>
        <begin position="45"/>
        <end position="67"/>
    </location>
</feature>
<dbReference type="AlphaFoldDB" id="A0A553SQX3"/>
<sequence length="95" mass="10844">MEDNHRTIVEKKSYKRGYITLLTLVLIIVAFVFLLITFTKIMLQIVLSLFVLALLVFIGYKAIIYIINFGFFVIKSFAGIAAFLLILGLILWVVT</sequence>
<accession>A0A553SQX3</accession>
<protein>
    <submittedName>
        <fullName evidence="2">Uncharacterized protein</fullName>
    </submittedName>
</protein>
<keyword evidence="1" id="KW-1133">Transmembrane helix</keyword>
<organism evidence="2">
    <name type="scientific">Niallia circulans</name>
    <name type="common">Bacillus circulans</name>
    <dbReference type="NCBI Taxonomy" id="1397"/>
    <lineage>
        <taxon>Bacteria</taxon>
        <taxon>Bacillati</taxon>
        <taxon>Bacillota</taxon>
        <taxon>Bacilli</taxon>
        <taxon>Bacillales</taxon>
        <taxon>Bacillaceae</taxon>
        <taxon>Niallia</taxon>
    </lineage>
</organism>
<keyword evidence="2" id="KW-0614">Plasmid</keyword>
<reference evidence="2" key="1">
    <citation type="submission" date="2018-10" db="EMBL/GenBank/DDBJ databases">
        <title>FDA dAtabase for Regulatory Grade micrObial Sequences (FDA-ARGOS): Supporting development and validation of Infectious Disease Dx tests.</title>
        <authorList>
            <person name="Minogue T."/>
            <person name="Wolcott M."/>
            <person name="Wasieloski L."/>
            <person name="Aguilar W."/>
            <person name="Moore D."/>
            <person name="Tallon L.J."/>
            <person name="Sadzewicz L."/>
            <person name="Sengamalay N."/>
            <person name="Ott S."/>
            <person name="Godinez A."/>
            <person name="Nagaraj S."/>
            <person name="Vavikolanu K."/>
            <person name="Vyas G."/>
            <person name="Nadendla S."/>
            <person name="Aluvathingal J."/>
            <person name="Sichtig H."/>
        </authorList>
    </citation>
    <scope>NUCLEOTIDE SEQUENCE</scope>
    <source>
        <strain evidence="2">FDAARGOS_343</strain>
        <plasmid evidence="2">unnamed1</plasmid>
    </source>
</reference>
<comment type="caution">
    <text evidence="2">The sequence shown here is derived from an EMBL/GenBank/DDBJ whole genome shotgun (WGS) entry which is preliminary data.</text>
</comment>
<dbReference type="EMBL" id="RIBP01000002">
    <property type="protein sequence ID" value="TRZ39376.1"/>
    <property type="molecule type" value="Genomic_DNA"/>
</dbReference>
<feature type="transmembrane region" description="Helical" evidence="1">
    <location>
        <begin position="18"/>
        <end position="38"/>
    </location>
</feature>
<dbReference type="RefSeq" id="WP_185762687.1">
    <property type="nucleotide sequence ID" value="NZ_CM017505.1"/>
</dbReference>
<evidence type="ECO:0000313" key="2">
    <source>
        <dbReference type="EMBL" id="TRZ39376.1"/>
    </source>
</evidence>